<evidence type="ECO:0000256" key="1">
    <source>
        <dbReference type="ARBA" id="ARBA00004651"/>
    </source>
</evidence>
<feature type="transmembrane region" description="Helical" evidence="20">
    <location>
        <begin position="194"/>
        <end position="212"/>
    </location>
</feature>
<dbReference type="RefSeq" id="WP_014955662.1">
    <property type="nucleotide sequence ID" value="NC_018645.1"/>
</dbReference>
<evidence type="ECO:0000256" key="18">
    <source>
        <dbReference type="ARBA" id="ARBA00047424"/>
    </source>
</evidence>
<dbReference type="GO" id="GO:0005507">
    <property type="term" value="F:copper ion binding"/>
    <property type="evidence" value="ECO:0007669"/>
    <property type="project" value="InterPro"/>
</dbReference>
<dbReference type="GO" id="GO:0005524">
    <property type="term" value="F:ATP binding"/>
    <property type="evidence" value="ECO:0007669"/>
    <property type="project" value="UniProtKB-UniRule"/>
</dbReference>
<dbReference type="InterPro" id="IPR044492">
    <property type="entry name" value="P_typ_ATPase_HD_dom"/>
</dbReference>
<dbReference type="Gene3D" id="3.40.50.1000">
    <property type="entry name" value="HAD superfamily/HAD-like"/>
    <property type="match status" value="1"/>
</dbReference>
<accession>K0N2D5</accession>
<dbReference type="InterPro" id="IPR036163">
    <property type="entry name" value="HMA_dom_sf"/>
</dbReference>
<comment type="subcellular location">
    <subcellularLocation>
        <location evidence="1">Cell membrane</location>
        <topology evidence="1">Multi-pass membrane protein</topology>
    </subcellularLocation>
</comment>
<dbReference type="GO" id="GO:0016887">
    <property type="term" value="F:ATP hydrolysis activity"/>
    <property type="evidence" value="ECO:0007669"/>
    <property type="project" value="InterPro"/>
</dbReference>
<dbReference type="NCBIfam" id="TIGR01525">
    <property type="entry name" value="ATPase-IB_hvy"/>
    <property type="match status" value="1"/>
</dbReference>
<keyword evidence="13" id="KW-1278">Translocase</keyword>
<evidence type="ECO:0000256" key="6">
    <source>
        <dbReference type="ARBA" id="ARBA00022692"/>
    </source>
</evidence>
<dbReference type="InterPro" id="IPR001757">
    <property type="entry name" value="P_typ_ATPase"/>
</dbReference>
<evidence type="ECO:0000313" key="23">
    <source>
        <dbReference type="Proteomes" id="UP000007347"/>
    </source>
</evidence>
<dbReference type="KEGG" id="dto:TOL2_C01340"/>
<keyword evidence="6 20" id="KW-0812">Transmembrane</keyword>
<feature type="transmembrane region" description="Helical" evidence="20">
    <location>
        <begin position="755"/>
        <end position="776"/>
    </location>
</feature>
<dbReference type="InterPro" id="IPR023299">
    <property type="entry name" value="ATPase_P-typ_cyto_dom_N"/>
</dbReference>
<evidence type="ECO:0000256" key="14">
    <source>
        <dbReference type="ARBA" id="ARBA00022989"/>
    </source>
</evidence>
<dbReference type="SUPFAM" id="SSF55008">
    <property type="entry name" value="HMA, heavy metal-associated domain"/>
    <property type="match status" value="2"/>
</dbReference>
<sequence>MNKQNLTIPITGMSCTNCSANIERTVGKLDGVTEATVNFAAEQAMISFDSDKIRTTDIVHKIHDLGFKVPVSTKELPITGMSCVNCAANIERTLNKKVRGVVSASVNFASEQLLVDYIPSIVSLDTIVSEIKKIGFDLIVADEDQNEEDVEEIARHAQILDQTRKFIVGAAFALPLFIMSMSRDFGLIGSWSHASWMNWFFLFLATPVQFYTGMDYYVGAYKALKNKSANMDVLIALGSSVAYFYSLCILVLPWLGGHVYFETSAVIITLIKFGKLLEARTKGKTGGAIKKLIKLQPKTATIIANGREQQIPISMVQVNDIIVIRPGEKICVDGVIIEGISAVDESMLSGEPIPVDKTTGDDVTGGTVNVQGLLKFKATRVGKDTALSRIIQMVREAQGSKAPIQALADKVAAVFVPAVISIALITFGIWWGVTGEFVPSMIRMVAVLVIACPCALGLATPTAIMAGTGKGAENGILFKKSEALENAAKLDTIVLDKTGTVTMGKPTVVDWIPAKTSGLSGNDLLSLAASLEKGSEHPIGKAIVAFAQKKGLVLTDPVQFKAHSGFGVEARLNDQVFRLGKPGWFEHEQGLPKEITKDINVLQNKGRTVMMLAKGKKALGIVSVSDVLKPESEQAVKQLHAEHLNVVMLTGDNVQTARAIARQVGVDEVYAEVRPEEKSKKIKELQQNNGRVGMVGDGINDAPALAIADIGFAIGTGTDVAIETGDVILSGGKLTGIPTAIKISRKTMATIKQNLFLAFVYNIVLIPVAAGILAPFEMFPDFLRQLHPILAALAMAASSISVVTNSLRLYTADIG</sequence>
<dbReference type="FunFam" id="2.70.150.10:FF:000002">
    <property type="entry name" value="Copper-transporting ATPase 1, putative"/>
    <property type="match status" value="1"/>
</dbReference>
<dbReference type="Gene3D" id="2.70.150.10">
    <property type="entry name" value="Calcium-transporting ATPase, cytoplasmic transduction domain A"/>
    <property type="match status" value="1"/>
</dbReference>
<keyword evidence="4 20" id="KW-1003">Cell membrane</keyword>
<keyword evidence="15" id="KW-0186">Copper</keyword>
<organism evidence="22 23">
    <name type="scientific">Desulfobacula toluolica (strain DSM 7467 / Tol2)</name>
    <dbReference type="NCBI Taxonomy" id="651182"/>
    <lineage>
        <taxon>Bacteria</taxon>
        <taxon>Pseudomonadati</taxon>
        <taxon>Thermodesulfobacteriota</taxon>
        <taxon>Desulfobacteria</taxon>
        <taxon>Desulfobacterales</taxon>
        <taxon>Desulfobacteraceae</taxon>
        <taxon>Desulfobacula</taxon>
    </lineage>
</organism>
<gene>
    <name evidence="22" type="primary">copA</name>
    <name evidence="22" type="ordered locus">TOL2_C01340</name>
</gene>
<evidence type="ECO:0000256" key="7">
    <source>
        <dbReference type="ARBA" id="ARBA00022723"/>
    </source>
</evidence>
<dbReference type="GO" id="GO:0005886">
    <property type="term" value="C:plasma membrane"/>
    <property type="evidence" value="ECO:0007669"/>
    <property type="project" value="UniProtKB-SubCell"/>
</dbReference>
<comment type="catalytic activity">
    <reaction evidence="19">
        <text>Cu(+)(in) + ATP + H2O = Cu(+)(out) + ADP + phosphate + H(+)</text>
        <dbReference type="Rhea" id="RHEA:25792"/>
        <dbReference type="ChEBI" id="CHEBI:15377"/>
        <dbReference type="ChEBI" id="CHEBI:15378"/>
        <dbReference type="ChEBI" id="CHEBI:30616"/>
        <dbReference type="ChEBI" id="CHEBI:43474"/>
        <dbReference type="ChEBI" id="CHEBI:49552"/>
        <dbReference type="ChEBI" id="CHEBI:456216"/>
        <dbReference type="EC" id="7.2.2.8"/>
    </reaction>
</comment>
<dbReference type="Pfam" id="PF00403">
    <property type="entry name" value="HMA"/>
    <property type="match status" value="2"/>
</dbReference>
<feature type="transmembrane region" description="Helical" evidence="20">
    <location>
        <begin position="258"/>
        <end position="274"/>
    </location>
</feature>
<evidence type="ECO:0000256" key="12">
    <source>
        <dbReference type="ARBA" id="ARBA00022842"/>
    </source>
</evidence>
<proteinExistence type="inferred from homology"/>
<dbReference type="Pfam" id="PF00122">
    <property type="entry name" value="E1-E2_ATPase"/>
    <property type="match status" value="1"/>
</dbReference>
<keyword evidence="11 20" id="KW-0067">ATP-binding</keyword>
<dbReference type="InterPro" id="IPR017969">
    <property type="entry name" value="Heavy-metal-associated_CS"/>
</dbReference>
<dbReference type="EMBL" id="FO203503">
    <property type="protein sequence ID" value="CCK78304.1"/>
    <property type="molecule type" value="Genomic_DNA"/>
</dbReference>
<dbReference type="InterPro" id="IPR006121">
    <property type="entry name" value="HMA_dom"/>
</dbReference>
<dbReference type="FunFam" id="3.40.50.1000:FF:000144">
    <property type="entry name" value="copper-transporting ATPase 1 isoform X2"/>
    <property type="match status" value="1"/>
</dbReference>
<dbReference type="InterPro" id="IPR008250">
    <property type="entry name" value="ATPase_P-typ_transduc_dom_A_sf"/>
</dbReference>
<keyword evidence="5" id="KW-0597">Phosphoprotein</keyword>
<keyword evidence="14 20" id="KW-1133">Transmembrane helix</keyword>
<dbReference type="CDD" id="cd00371">
    <property type="entry name" value="HMA"/>
    <property type="match status" value="2"/>
</dbReference>
<keyword evidence="12" id="KW-0460">Magnesium</keyword>
<evidence type="ECO:0000313" key="22">
    <source>
        <dbReference type="EMBL" id="CCK78304.1"/>
    </source>
</evidence>
<dbReference type="PANTHER" id="PTHR43520">
    <property type="entry name" value="ATP7, ISOFORM B"/>
    <property type="match status" value="1"/>
</dbReference>
<dbReference type="NCBIfam" id="TIGR00003">
    <property type="entry name" value="copper ion binding protein"/>
    <property type="match status" value="1"/>
</dbReference>
<evidence type="ECO:0000256" key="2">
    <source>
        <dbReference type="ARBA" id="ARBA00006024"/>
    </source>
</evidence>
<evidence type="ECO:0000256" key="3">
    <source>
        <dbReference type="ARBA" id="ARBA00022448"/>
    </source>
</evidence>
<feature type="transmembrane region" description="Helical" evidence="20">
    <location>
        <begin position="445"/>
        <end position="466"/>
    </location>
</feature>
<keyword evidence="10" id="KW-0187">Copper transport</keyword>
<dbReference type="SFLD" id="SFLDS00003">
    <property type="entry name" value="Haloacid_Dehalogenase"/>
    <property type="match status" value="1"/>
</dbReference>
<comment type="catalytic activity">
    <reaction evidence="18">
        <text>Cu(2+)(in) + ATP + H2O = Cu(2+)(out) + ADP + phosphate + H(+)</text>
        <dbReference type="Rhea" id="RHEA:10376"/>
        <dbReference type="ChEBI" id="CHEBI:15377"/>
        <dbReference type="ChEBI" id="CHEBI:15378"/>
        <dbReference type="ChEBI" id="CHEBI:29036"/>
        <dbReference type="ChEBI" id="CHEBI:30616"/>
        <dbReference type="ChEBI" id="CHEBI:43474"/>
        <dbReference type="ChEBI" id="CHEBI:456216"/>
        <dbReference type="EC" id="7.2.2.9"/>
    </reaction>
</comment>
<dbReference type="STRING" id="651182.TOL2_C01340"/>
<evidence type="ECO:0000256" key="5">
    <source>
        <dbReference type="ARBA" id="ARBA00022553"/>
    </source>
</evidence>
<keyword evidence="8" id="KW-0677">Repeat</keyword>
<evidence type="ECO:0000256" key="13">
    <source>
        <dbReference type="ARBA" id="ARBA00022967"/>
    </source>
</evidence>
<dbReference type="PROSITE" id="PS51257">
    <property type="entry name" value="PROKAR_LIPOPROTEIN"/>
    <property type="match status" value="1"/>
</dbReference>
<evidence type="ECO:0000256" key="15">
    <source>
        <dbReference type="ARBA" id="ARBA00023008"/>
    </source>
</evidence>
<feature type="transmembrane region" description="Helical" evidence="20">
    <location>
        <begin position="233"/>
        <end position="252"/>
    </location>
</feature>
<evidence type="ECO:0000256" key="10">
    <source>
        <dbReference type="ARBA" id="ARBA00022796"/>
    </source>
</evidence>
<keyword evidence="3" id="KW-0813">Transport</keyword>
<dbReference type="SUPFAM" id="SSF81653">
    <property type="entry name" value="Calcium ATPase, transduction domain A"/>
    <property type="match status" value="1"/>
</dbReference>
<dbReference type="SUPFAM" id="SSF56784">
    <property type="entry name" value="HAD-like"/>
    <property type="match status" value="1"/>
</dbReference>
<name>K0N2D5_DESTT</name>
<dbReference type="NCBIfam" id="TIGR01494">
    <property type="entry name" value="ATPase_P-type"/>
    <property type="match status" value="1"/>
</dbReference>
<dbReference type="Pfam" id="PF00702">
    <property type="entry name" value="Hydrolase"/>
    <property type="match status" value="1"/>
</dbReference>
<protein>
    <submittedName>
        <fullName evidence="22">CopA: copper-exporting P-type ATPase A</fullName>
    </submittedName>
</protein>
<keyword evidence="17 20" id="KW-0472">Membrane</keyword>
<feature type="transmembrane region" description="Helical" evidence="20">
    <location>
        <begin position="411"/>
        <end position="433"/>
    </location>
</feature>
<feature type="domain" description="HMA" evidence="21">
    <location>
        <begin position="72"/>
        <end position="139"/>
    </location>
</feature>
<dbReference type="InterPro" id="IPR036412">
    <property type="entry name" value="HAD-like_sf"/>
</dbReference>
<dbReference type="InterPro" id="IPR059000">
    <property type="entry name" value="ATPase_P-type_domA"/>
</dbReference>
<dbReference type="SUPFAM" id="SSF81665">
    <property type="entry name" value="Calcium ATPase, transmembrane domain M"/>
    <property type="match status" value="1"/>
</dbReference>
<keyword evidence="7 20" id="KW-0479">Metal-binding</keyword>
<dbReference type="PROSITE" id="PS01047">
    <property type="entry name" value="HMA_1"/>
    <property type="match status" value="2"/>
</dbReference>
<dbReference type="PROSITE" id="PS50846">
    <property type="entry name" value="HMA_2"/>
    <property type="match status" value="2"/>
</dbReference>
<keyword evidence="16" id="KW-0406">Ion transport</keyword>
<dbReference type="SFLD" id="SFLDF00027">
    <property type="entry name" value="p-type_atpase"/>
    <property type="match status" value="1"/>
</dbReference>
<evidence type="ECO:0000256" key="17">
    <source>
        <dbReference type="ARBA" id="ARBA00023136"/>
    </source>
</evidence>
<dbReference type="FunFam" id="3.30.70.100:FF:000005">
    <property type="entry name" value="Copper-exporting P-type ATPase A"/>
    <property type="match status" value="1"/>
</dbReference>
<evidence type="ECO:0000256" key="9">
    <source>
        <dbReference type="ARBA" id="ARBA00022741"/>
    </source>
</evidence>
<evidence type="ECO:0000256" key="8">
    <source>
        <dbReference type="ARBA" id="ARBA00022737"/>
    </source>
</evidence>
<dbReference type="CDD" id="cd02094">
    <property type="entry name" value="P-type_ATPase_Cu-like"/>
    <property type="match status" value="1"/>
</dbReference>
<dbReference type="Gene3D" id="3.30.70.100">
    <property type="match status" value="2"/>
</dbReference>
<keyword evidence="23" id="KW-1185">Reference proteome</keyword>
<dbReference type="GO" id="GO:0043682">
    <property type="term" value="F:P-type divalent copper transporter activity"/>
    <property type="evidence" value="ECO:0007669"/>
    <property type="project" value="UniProtKB-EC"/>
</dbReference>
<evidence type="ECO:0000256" key="4">
    <source>
        <dbReference type="ARBA" id="ARBA00022475"/>
    </source>
</evidence>
<dbReference type="InterPro" id="IPR006122">
    <property type="entry name" value="HMA_Cu_ion-bd"/>
</dbReference>
<comment type="similarity">
    <text evidence="2 20">Belongs to the cation transport ATPase (P-type) (TC 3.A.3) family. Type IB subfamily.</text>
</comment>
<dbReference type="PROSITE" id="PS00154">
    <property type="entry name" value="ATPASE_E1_E2"/>
    <property type="match status" value="1"/>
</dbReference>
<dbReference type="PRINTS" id="PR00119">
    <property type="entry name" value="CATATPASE"/>
</dbReference>
<dbReference type="PATRIC" id="fig|651182.5.peg.166"/>
<dbReference type="InterPro" id="IPR027256">
    <property type="entry name" value="P-typ_ATPase_IB"/>
</dbReference>
<feature type="transmembrane region" description="Helical" evidence="20">
    <location>
        <begin position="166"/>
        <end position="182"/>
    </location>
</feature>
<evidence type="ECO:0000256" key="16">
    <source>
        <dbReference type="ARBA" id="ARBA00023065"/>
    </source>
</evidence>
<evidence type="ECO:0000259" key="21">
    <source>
        <dbReference type="PROSITE" id="PS50846"/>
    </source>
</evidence>
<evidence type="ECO:0000256" key="11">
    <source>
        <dbReference type="ARBA" id="ARBA00022840"/>
    </source>
</evidence>
<dbReference type="InterPro" id="IPR023214">
    <property type="entry name" value="HAD_sf"/>
</dbReference>
<reference evidence="22 23" key="1">
    <citation type="journal article" date="2013" name="Environ. Microbiol.">
        <title>Complete genome, catabolic sub-proteomes and key-metabolites of Desulfobacula toluolica Tol2, a marine, aromatic compound-degrading, sulfate-reducing bacterium.</title>
        <authorList>
            <person name="Wohlbrand L."/>
            <person name="Jacob J.H."/>
            <person name="Kube M."/>
            <person name="Mussmann M."/>
            <person name="Jarling R."/>
            <person name="Beck A."/>
            <person name="Amann R."/>
            <person name="Wilkes H."/>
            <person name="Reinhardt R."/>
            <person name="Rabus R."/>
        </authorList>
    </citation>
    <scope>NUCLEOTIDE SEQUENCE [LARGE SCALE GENOMIC DNA]</scope>
    <source>
        <strain evidence="23">DSM 7467 / Tol2</strain>
    </source>
</reference>
<dbReference type="HOGENOM" id="CLU_001771_0_3_7"/>
<dbReference type="InterPro" id="IPR018303">
    <property type="entry name" value="ATPase_P-typ_P_site"/>
</dbReference>
<feature type="domain" description="HMA" evidence="21">
    <location>
        <begin position="4"/>
        <end position="70"/>
    </location>
</feature>
<evidence type="ECO:0000256" key="19">
    <source>
        <dbReference type="ARBA" id="ARBA00049289"/>
    </source>
</evidence>
<dbReference type="Proteomes" id="UP000007347">
    <property type="component" value="Chromosome"/>
</dbReference>
<dbReference type="SFLD" id="SFLDG00002">
    <property type="entry name" value="C1.7:_P-type_atpase_like"/>
    <property type="match status" value="1"/>
</dbReference>
<feature type="transmembrane region" description="Helical" evidence="20">
    <location>
        <begin position="788"/>
        <end position="810"/>
    </location>
</feature>
<dbReference type="FunFam" id="3.30.70.100:FF:000001">
    <property type="entry name" value="ATPase copper transporting beta"/>
    <property type="match status" value="1"/>
</dbReference>
<dbReference type="GO" id="GO:0055070">
    <property type="term" value="P:copper ion homeostasis"/>
    <property type="evidence" value="ECO:0007669"/>
    <property type="project" value="TreeGrafter"/>
</dbReference>
<dbReference type="NCBIfam" id="TIGR01511">
    <property type="entry name" value="ATPase-IB1_Cu"/>
    <property type="match status" value="1"/>
</dbReference>
<dbReference type="AlphaFoldDB" id="K0N2D5"/>
<keyword evidence="9 20" id="KW-0547">Nucleotide-binding</keyword>
<evidence type="ECO:0000256" key="20">
    <source>
        <dbReference type="RuleBase" id="RU362081"/>
    </source>
</evidence>
<dbReference type="InterPro" id="IPR023298">
    <property type="entry name" value="ATPase_P-typ_TM_dom_sf"/>
</dbReference>
<dbReference type="OrthoDB" id="5496529at2"/>
<dbReference type="PANTHER" id="PTHR43520:SF8">
    <property type="entry name" value="P-TYPE CU(+) TRANSPORTER"/>
    <property type="match status" value="1"/>
</dbReference>
<dbReference type="PRINTS" id="PR00942">
    <property type="entry name" value="CUATPASEI"/>
</dbReference>
<dbReference type="Gene3D" id="3.40.1110.10">
    <property type="entry name" value="Calcium-transporting ATPase, cytoplasmic domain N"/>
    <property type="match status" value="1"/>
</dbReference>
<dbReference type="GO" id="GO:0140581">
    <property type="term" value="F:P-type monovalent copper transporter activity"/>
    <property type="evidence" value="ECO:0007669"/>
    <property type="project" value="UniProtKB-EC"/>
</dbReference>